<dbReference type="EMBL" id="JALJYF010000003">
    <property type="protein sequence ID" value="MCP1728631.1"/>
    <property type="molecule type" value="Genomic_DNA"/>
</dbReference>
<gene>
    <name evidence="12" type="ORF">J2T60_002645</name>
</gene>
<comment type="similarity">
    <text evidence="9">Belongs to the glycosyltransferase group 1 family.</text>
</comment>
<dbReference type="RefSeq" id="WP_253451229.1">
    <property type="nucleotide sequence ID" value="NZ_JALJYF010000003.1"/>
</dbReference>
<dbReference type="PANTHER" id="PTHR42755:SF1">
    <property type="entry name" value="3-DEOXY-D-MANNO-OCTULOSONIC ACID TRANSFERASE, MITOCHONDRIAL-RELATED"/>
    <property type="match status" value="1"/>
</dbReference>
<evidence type="ECO:0000256" key="3">
    <source>
        <dbReference type="ARBA" id="ARBA00012621"/>
    </source>
</evidence>
<reference evidence="12 13" key="1">
    <citation type="submission" date="2022-03" db="EMBL/GenBank/DDBJ databases">
        <title>Genomic Encyclopedia of Type Strains, Phase III (KMG-III): the genomes of soil and plant-associated and newly described type strains.</title>
        <authorList>
            <person name="Whitman W."/>
        </authorList>
    </citation>
    <scope>NUCLEOTIDE SEQUENCE [LARGE SCALE GENOMIC DNA]</scope>
    <source>
        <strain evidence="12 13">BSker1</strain>
    </source>
</reference>
<dbReference type="EC" id="2.4.99.12" evidence="3 9"/>
<comment type="caution">
    <text evidence="12">The sequence shown here is derived from an EMBL/GenBank/DDBJ whole genome shotgun (WGS) entry which is preliminary data.</text>
</comment>
<dbReference type="Pfam" id="PF04413">
    <property type="entry name" value="Glycos_transf_N"/>
    <property type="match status" value="1"/>
</dbReference>
<dbReference type="Gene3D" id="3.40.50.2000">
    <property type="entry name" value="Glycogen Phosphorylase B"/>
    <property type="match status" value="1"/>
</dbReference>
<keyword evidence="5" id="KW-0997">Cell inner membrane</keyword>
<evidence type="ECO:0000256" key="1">
    <source>
        <dbReference type="ARBA" id="ARBA00004196"/>
    </source>
</evidence>
<comment type="catalytic activity">
    <reaction evidence="8 9">
        <text>lipid IVA (E. coli) + CMP-3-deoxy-beta-D-manno-octulosonate = alpha-Kdo-(2-&gt;6)-lipid IVA (E. coli) + CMP + H(+)</text>
        <dbReference type="Rhea" id="RHEA:28066"/>
        <dbReference type="ChEBI" id="CHEBI:15378"/>
        <dbReference type="ChEBI" id="CHEBI:58603"/>
        <dbReference type="ChEBI" id="CHEBI:60364"/>
        <dbReference type="ChEBI" id="CHEBI:60377"/>
        <dbReference type="ChEBI" id="CHEBI:85987"/>
        <dbReference type="EC" id="2.4.99.12"/>
    </reaction>
</comment>
<dbReference type="Gene3D" id="3.40.50.11720">
    <property type="entry name" value="3-Deoxy-D-manno-octulosonic-acid transferase, N-terminal domain"/>
    <property type="match status" value="1"/>
</dbReference>
<keyword evidence="6 9" id="KW-0808">Transferase</keyword>
<evidence type="ECO:0000256" key="4">
    <source>
        <dbReference type="ARBA" id="ARBA00019077"/>
    </source>
</evidence>
<evidence type="ECO:0000256" key="7">
    <source>
        <dbReference type="ARBA" id="ARBA00031445"/>
    </source>
</evidence>
<organism evidence="12 13">
    <name type="scientific">Natronospira proteinivora</name>
    <dbReference type="NCBI Taxonomy" id="1807133"/>
    <lineage>
        <taxon>Bacteria</taxon>
        <taxon>Pseudomonadati</taxon>
        <taxon>Pseudomonadota</taxon>
        <taxon>Gammaproteobacteria</taxon>
        <taxon>Natronospirales</taxon>
        <taxon>Natronospiraceae</taxon>
        <taxon>Natronospira</taxon>
    </lineage>
</organism>
<dbReference type="InterPro" id="IPR001296">
    <property type="entry name" value="Glyco_trans_1"/>
</dbReference>
<dbReference type="SUPFAM" id="SSF53756">
    <property type="entry name" value="UDP-Glycosyltransferase/glycogen phosphorylase"/>
    <property type="match status" value="1"/>
</dbReference>
<evidence type="ECO:0000256" key="8">
    <source>
        <dbReference type="ARBA" id="ARBA00049183"/>
    </source>
</evidence>
<sequence length="424" mass="45990">MNRGLYNAILAALMPVALPWMEWRARRQAGRSDAWGQRLGYVSAEENSAGPIWVHAASVGEVQAALPLLRALDNALPDRGLVVTTFTAAGARRLEEAAGDRVRRLMLPYDLPGPVNRFLDRIQPAALLVTETELWPNLFRAVHARGIPLMLGSARLSDKATARYRRIGGLIAETLSQVDLIAAQTEVDAERFRSLGAPLDRVETLGNVKFDLQAASSVVEQGIGLRRSLFGDRPVWIAGSTRQGEEEKVLDAFERVRQDHPDTLLVLAPRHPERGGQLRQLVKARALRSVNRSEGGSADGAQVFILDTLGELMTFYATADVAFVGGSLVPVGGHNLLEPVALGIPVLTGPYYDNAVDVADMLIAAGAVRRVMDAQALGDRVTELLADGGLRADQAAAGWRVIEANRGAVDRLVTRLARLMGEEW</sequence>
<dbReference type="Pfam" id="PF00534">
    <property type="entry name" value="Glycos_transf_1"/>
    <property type="match status" value="1"/>
</dbReference>
<keyword evidence="9" id="KW-1003">Cell membrane</keyword>
<dbReference type="InterPro" id="IPR007507">
    <property type="entry name" value="Glycos_transf_N"/>
</dbReference>
<dbReference type="GO" id="GO:0043842">
    <property type="term" value="F:Kdo transferase activity"/>
    <property type="evidence" value="ECO:0007669"/>
    <property type="project" value="UniProtKB-EC"/>
</dbReference>
<evidence type="ECO:0000259" key="11">
    <source>
        <dbReference type="Pfam" id="PF04413"/>
    </source>
</evidence>
<comment type="pathway">
    <text evidence="2 9">Bacterial outer membrane biogenesis; LPS core biosynthesis.</text>
</comment>
<keyword evidence="5" id="KW-0472">Membrane</keyword>
<dbReference type="NCBIfam" id="NF004388">
    <property type="entry name" value="PRK05749.1-4"/>
    <property type="match status" value="1"/>
</dbReference>
<keyword evidence="13" id="KW-1185">Reference proteome</keyword>
<protein>
    <recommendedName>
        <fullName evidence="4 9">3-deoxy-D-manno-octulosonic acid transferase</fullName>
        <shortName evidence="9">Kdo transferase</shortName>
        <ecNumber evidence="3 9">2.4.99.12</ecNumber>
    </recommendedName>
    <alternativeName>
        <fullName evidence="7 9">Lipid IV(A) 3-deoxy-D-manno-octulosonic acid transferase</fullName>
    </alternativeName>
</protein>
<dbReference type="PANTHER" id="PTHR42755">
    <property type="entry name" value="3-DEOXY-MANNO-OCTULOSONATE CYTIDYLYLTRANSFERASE"/>
    <property type="match status" value="1"/>
</dbReference>
<evidence type="ECO:0000313" key="12">
    <source>
        <dbReference type="EMBL" id="MCP1728631.1"/>
    </source>
</evidence>
<dbReference type="Proteomes" id="UP001523550">
    <property type="component" value="Unassembled WGS sequence"/>
</dbReference>
<evidence type="ECO:0000313" key="13">
    <source>
        <dbReference type="Proteomes" id="UP001523550"/>
    </source>
</evidence>
<accession>A0ABT1GBD7</accession>
<keyword evidence="12" id="KW-0328">Glycosyltransferase</keyword>
<comment type="subcellular location">
    <subcellularLocation>
        <location evidence="1">Cell envelope</location>
    </subcellularLocation>
    <subcellularLocation>
        <location evidence="9">Cell membrane</location>
    </subcellularLocation>
</comment>
<evidence type="ECO:0000256" key="9">
    <source>
        <dbReference type="RuleBase" id="RU365103"/>
    </source>
</evidence>
<keyword evidence="9" id="KW-0448">Lipopolysaccharide biosynthesis</keyword>
<feature type="domain" description="Glycosyl transferase family 1" evidence="10">
    <location>
        <begin position="248"/>
        <end position="396"/>
    </location>
</feature>
<dbReference type="InterPro" id="IPR038107">
    <property type="entry name" value="Glycos_transf_N_sf"/>
</dbReference>
<evidence type="ECO:0000259" key="10">
    <source>
        <dbReference type="Pfam" id="PF00534"/>
    </source>
</evidence>
<evidence type="ECO:0000256" key="6">
    <source>
        <dbReference type="ARBA" id="ARBA00022679"/>
    </source>
</evidence>
<name>A0ABT1GBD7_9GAMM</name>
<dbReference type="InterPro" id="IPR039901">
    <property type="entry name" value="Kdotransferase"/>
</dbReference>
<proteinExistence type="inferred from homology"/>
<evidence type="ECO:0000256" key="2">
    <source>
        <dbReference type="ARBA" id="ARBA00004713"/>
    </source>
</evidence>
<feature type="domain" description="3-deoxy-D-manno-octulosonic-acid transferase N-terminal" evidence="11">
    <location>
        <begin position="34"/>
        <end position="211"/>
    </location>
</feature>
<comment type="function">
    <text evidence="9">Involved in lipopolysaccharide (LPS) biosynthesis. Catalyzes the transfer of 3-deoxy-D-manno-octulosonate (Kdo) residue(s) from CMP-Kdo to lipid IV(A), the tetraacyldisaccharide-1,4'-bisphosphate precursor of lipid A.</text>
</comment>
<evidence type="ECO:0000256" key="5">
    <source>
        <dbReference type="ARBA" id="ARBA00022519"/>
    </source>
</evidence>